<protein>
    <recommendedName>
        <fullName evidence="4">L1 transposable element RRM domain-containing protein</fullName>
    </recommendedName>
</protein>
<proteinExistence type="predicted"/>
<accession>A0A1Y1K7U3</accession>
<evidence type="ECO:0000313" key="3">
    <source>
        <dbReference type="EMBL" id="JAV56508.1"/>
    </source>
</evidence>
<dbReference type="EMBL" id="GEZM01092642">
    <property type="protein sequence ID" value="JAV56508.1"/>
    <property type="molecule type" value="Transcribed_RNA"/>
</dbReference>
<evidence type="ECO:0008006" key="4">
    <source>
        <dbReference type="Google" id="ProtNLM"/>
    </source>
</evidence>
<evidence type="ECO:0000256" key="1">
    <source>
        <dbReference type="SAM" id="Coils"/>
    </source>
</evidence>
<reference evidence="3" key="1">
    <citation type="journal article" date="2016" name="Sci. Rep.">
        <title>Molecular characterization of firefly nuptial gifts: a multi-omics approach sheds light on postcopulatory sexual selection.</title>
        <authorList>
            <person name="Al-Wathiqui N."/>
            <person name="Fallon T.R."/>
            <person name="South A."/>
            <person name="Weng J.K."/>
            <person name="Lewis S.M."/>
        </authorList>
    </citation>
    <scope>NUCLEOTIDE SEQUENCE</scope>
</reference>
<evidence type="ECO:0000256" key="2">
    <source>
        <dbReference type="SAM" id="MobiDB-lite"/>
    </source>
</evidence>
<keyword evidence="1" id="KW-0175">Coiled coil</keyword>
<dbReference type="AlphaFoldDB" id="A0A1Y1K7U3"/>
<feature type="coiled-coil region" evidence="1">
    <location>
        <begin position="56"/>
        <end position="83"/>
    </location>
</feature>
<feature type="region of interest" description="Disordered" evidence="2">
    <location>
        <begin position="218"/>
        <end position="251"/>
    </location>
</feature>
<name>A0A1Y1K7U3_PHOPY</name>
<feature type="compositionally biased region" description="Basic and acidic residues" evidence="2">
    <location>
        <begin position="222"/>
        <end position="231"/>
    </location>
</feature>
<organism evidence="3">
    <name type="scientific">Photinus pyralis</name>
    <name type="common">Common eastern firefly</name>
    <name type="synonym">Lampyris pyralis</name>
    <dbReference type="NCBI Taxonomy" id="7054"/>
    <lineage>
        <taxon>Eukaryota</taxon>
        <taxon>Metazoa</taxon>
        <taxon>Ecdysozoa</taxon>
        <taxon>Arthropoda</taxon>
        <taxon>Hexapoda</taxon>
        <taxon>Insecta</taxon>
        <taxon>Pterygota</taxon>
        <taxon>Neoptera</taxon>
        <taxon>Endopterygota</taxon>
        <taxon>Coleoptera</taxon>
        <taxon>Polyphaga</taxon>
        <taxon>Elateriformia</taxon>
        <taxon>Elateroidea</taxon>
        <taxon>Lampyridae</taxon>
        <taxon>Lampyrinae</taxon>
        <taxon>Photinus</taxon>
    </lineage>
</organism>
<sequence length="251" mass="28309">MDALVLQLQAITERLSKLDDINTIVTQLSVLNENVSDMNTTILRQGEKIDMCVKNITDLKQENETLHVRISELESKLKSTTSEAVQEMQSRIIRQNNVILLGVDESTSAENQVAEILNDITPGYINFESTQRLGHATSKKPRPLKVIFNNPSDALRLLKAKSKIPRTKYPNLQLKNDKTPLQIKECSEAYNEMLRRKKAGENVALRFLNNTPTVVVVRNKRGREDSPDHNAPKSSKKGFPPLPSQLNVQQS</sequence>